<dbReference type="RefSeq" id="WP_123141549.1">
    <property type="nucleotide sequence ID" value="NZ_NRRH01000041.1"/>
</dbReference>
<dbReference type="Gene3D" id="3.10.450.50">
    <property type="match status" value="1"/>
</dbReference>
<feature type="domain" description="YchJ-like middle NTF2-like" evidence="3">
    <location>
        <begin position="40"/>
        <end position="135"/>
    </location>
</feature>
<dbReference type="EMBL" id="SMDC01000014">
    <property type="protein sequence ID" value="TCW33364.1"/>
    <property type="molecule type" value="Genomic_DNA"/>
</dbReference>
<gene>
    <name evidence="4" type="ORF">EDC29_11411</name>
</gene>
<comment type="similarity">
    <text evidence="1 2">Belongs to the UPF0225 family.</text>
</comment>
<evidence type="ECO:0000256" key="2">
    <source>
        <dbReference type="HAMAP-Rule" id="MF_00612"/>
    </source>
</evidence>
<name>A0A4R4A572_MARGR</name>
<dbReference type="InterPro" id="IPR004027">
    <property type="entry name" value="SEC_C_motif"/>
</dbReference>
<dbReference type="InterPro" id="IPR048469">
    <property type="entry name" value="YchJ-like_M"/>
</dbReference>
<protein>
    <recommendedName>
        <fullName evidence="2">UPF0225 protein EDC29_11411</fullName>
    </recommendedName>
</protein>
<dbReference type="SUPFAM" id="SSF54427">
    <property type="entry name" value="NTF2-like"/>
    <property type="match status" value="1"/>
</dbReference>
<evidence type="ECO:0000313" key="4">
    <source>
        <dbReference type="EMBL" id="TCW33364.1"/>
    </source>
</evidence>
<evidence type="ECO:0000256" key="1">
    <source>
        <dbReference type="ARBA" id="ARBA00010839"/>
    </source>
</evidence>
<dbReference type="InterPro" id="IPR032710">
    <property type="entry name" value="NTF2-like_dom_sf"/>
</dbReference>
<dbReference type="AlphaFoldDB" id="A0A4R4A572"/>
<reference evidence="4 5" key="1">
    <citation type="submission" date="2019-03" db="EMBL/GenBank/DDBJ databases">
        <title>Genomic Encyclopedia of Type Strains, Phase IV (KMG-IV): sequencing the most valuable type-strain genomes for metagenomic binning, comparative biology and taxonomic classification.</title>
        <authorList>
            <person name="Goeker M."/>
        </authorList>
    </citation>
    <scope>NUCLEOTIDE SEQUENCE [LARGE SCALE GENOMIC DNA]</scope>
    <source>
        <strain evidence="4 5">DSM 203</strain>
    </source>
</reference>
<dbReference type="PANTHER" id="PTHR33747">
    <property type="entry name" value="UPF0225 PROTEIN SCO1677"/>
    <property type="match status" value="1"/>
</dbReference>
<dbReference type="HAMAP" id="MF_00612">
    <property type="entry name" value="UPF0225"/>
    <property type="match status" value="1"/>
</dbReference>
<organism evidence="4 5">
    <name type="scientific">Marichromatium gracile</name>
    <name type="common">Chromatium gracile</name>
    <dbReference type="NCBI Taxonomy" id="1048"/>
    <lineage>
        <taxon>Bacteria</taxon>
        <taxon>Pseudomonadati</taxon>
        <taxon>Pseudomonadota</taxon>
        <taxon>Gammaproteobacteria</taxon>
        <taxon>Chromatiales</taxon>
        <taxon>Chromatiaceae</taxon>
        <taxon>Marichromatium</taxon>
    </lineage>
</organism>
<comment type="caution">
    <text evidence="4">The sequence shown here is derived from an EMBL/GenBank/DDBJ whole genome shotgun (WGS) entry which is preliminary data.</text>
</comment>
<dbReference type="Pfam" id="PF17775">
    <property type="entry name" value="YchJ_M-like"/>
    <property type="match status" value="1"/>
</dbReference>
<evidence type="ECO:0000259" key="3">
    <source>
        <dbReference type="Pfam" id="PF17775"/>
    </source>
</evidence>
<proteinExistence type="inferred from homology"/>
<dbReference type="Pfam" id="PF02810">
    <property type="entry name" value="SEC-C"/>
    <property type="match status" value="1"/>
</dbReference>
<evidence type="ECO:0000313" key="5">
    <source>
        <dbReference type="Proteomes" id="UP000295247"/>
    </source>
</evidence>
<dbReference type="InterPro" id="IPR023006">
    <property type="entry name" value="YchJ-like"/>
</dbReference>
<dbReference type="Proteomes" id="UP000295247">
    <property type="component" value="Unassembled WGS sequence"/>
</dbReference>
<sequence>MARLNTPSPVVKTSACPCGSGKALAECCGPYLAGEAHAESAERLMRSRYTAFTLEAYDYLRATWHPEHCPSDLGPDDPPPRWLGLRILASSAGGPDDDQGTVEFVARYKIGGRAHRLHERSRFIRLEGHWVYVDGTFPATRTTN</sequence>
<dbReference type="PANTHER" id="PTHR33747:SF1">
    <property type="entry name" value="ADENYLATE CYCLASE-ASSOCIATED CAP C-TERMINAL DOMAIN-CONTAINING PROTEIN"/>
    <property type="match status" value="1"/>
</dbReference>
<accession>A0A4R4A572</accession>